<evidence type="ECO:0000313" key="1">
    <source>
        <dbReference type="EMBL" id="KIO17872.1"/>
    </source>
</evidence>
<reference evidence="1 2" key="1">
    <citation type="submission" date="2014-04" db="EMBL/GenBank/DDBJ databases">
        <authorList>
            <consortium name="DOE Joint Genome Institute"/>
            <person name="Kuo A."/>
            <person name="Girlanda M."/>
            <person name="Perotto S."/>
            <person name="Kohler A."/>
            <person name="Nagy L.G."/>
            <person name="Floudas D."/>
            <person name="Copeland A."/>
            <person name="Barry K.W."/>
            <person name="Cichocki N."/>
            <person name="Veneault-Fourrey C."/>
            <person name="LaButti K."/>
            <person name="Lindquist E.A."/>
            <person name="Lipzen A."/>
            <person name="Lundell T."/>
            <person name="Morin E."/>
            <person name="Murat C."/>
            <person name="Sun H."/>
            <person name="Tunlid A."/>
            <person name="Henrissat B."/>
            <person name="Grigoriev I.V."/>
            <person name="Hibbett D.S."/>
            <person name="Martin F."/>
            <person name="Nordberg H.P."/>
            <person name="Cantor M.N."/>
            <person name="Hua S.X."/>
        </authorList>
    </citation>
    <scope>NUCLEOTIDE SEQUENCE [LARGE SCALE GENOMIC DNA]</scope>
    <source>
        <strain evidence="1 2">MUT 4182</strain>
    </source>
</reference>
<organism evidence="1 2">
    <name type="scientific">Tulasnella calospora MUT 4182</name>
    <dbReference type="NCBI Taxonomy" id="1051891"/>
    <lineage>
        <taxon>Eukaryota</taxon>
        <taxon>Fungi</taxon>
        <taxon>Dikarya</taxon>
        <taxon>Basidiomycota</taxon>
        <taxon>Agaricomycotina</taxon>
        <taxon>Agaricomycetes</taxon>
        <taxon>Cantharellales</taxon>
        <taxon>Tulasnellaceae</taxon>
        <taxon>Tulasnella</taxon>
    </lineage>
</organism>
<name>A0A0C3L8W7_9AGAM</name>
<proteinExistence type="predicted"/>
<dbReference type="STRING" id="1051891.A0A0C3L8W7"/>
<keyword evidence="2" id="KW-1185">Reference proteome</keyword>
<reference evidence="2" key="2">
    <citation type="submission" date="2015-01" db="EMBL/GenBank/DDBJ databases">
        <title>Evolutionary Origins and Diversification of the Mycorrhizal Mutualists.</title>
        <authorList>
            <consortium name="DOE Joint Genome Institute"/>
            <consortium name="Mycorrhizal Genomics Consortium"/>
            <person name="Kohler A."/>
            <person name="Kuo A."/>
            <person name="Nagy L.G."/>
            <person name="Floudas D."/>
            <person name="Copeland A."/>
            <person name="Barry K.W."/>
            <person name="Cichocki N."/>
            <person name="Veneault-Fourrey C."/>
            <person name="LaButti K."/>
            <person name="Lindquist E.A."/>
            <person name="Lipzen A."/>
            <person name="Lundell T."/>
            <person name="Morin E."/>
            <person name="Murat C."/>
            <person name="Riley R."/>
            <person name="Ohm R."/>
            <person name="Sun H."/>
            <person name="Tunlid A."/>
            <person name="Henrissat B."/>
            <person name="Grigoriev I.V."/>
            <person name="Hibbett D.S."/>
            <person name="Martin F."/>
        </authorList>
    </citation>
    <scope>NUCLEOTIDE SEQUENCE [LARGE SCALE GENOMIC DNA]</scope>
    <source>
        <strain evidence="2">MUT 4182</strain>
    </source>
</reference>
<gene>
    <name evidence="1" type="ORF">M407DRAFT_32448</name>
</gene>
<accession>A0A0C3L8W7</accession>
<dbReference type="AlphaFoldDB" id="A0A0C3L8W7"/>
<sequence length="524" mass="58595">MKSTLDNVQHQFLVKMSELRTEHNRMIPFHRLPIELFARIISTALKPLQNLRWNQSTYLRRLVILCEVCKQWRDVINGTASLWAAIDILDPPALTSAAISRTAGHPLDVIAAPSGPINVASYLPDGLDEFTKTAMALSTRWRSIQIVVPSAEEALAIMNAHAPLLRSLELKSTTTFRLNLKKGGTLFQGTGPQLRRLALHGVAIPWDSKLPPDLRYLSISRLDPFSPSCEEILGIFRACSGLVELDLNLAEVATTTGRKNETPVRMAELQSLSLTLSTPCALTLLETIRLPSVQSVSLDLYCGSDTGLPFPHMIKHVQALFPVVFAAPYKLLITLLDRNAVSWTCKPSGGHRDGRDFAITVRDTPARDTLQHLIKALLNRFPAEFVEINFDGPLNFDLSNILWVFDRVYRIRNIMASSCNIDPLFRYMSDSTTSGKWGLPELQGIAVYDCHYSPLRLLSMIEARYEFDEEPESDASGGDERKLPPPLKWLKISHAPGEADEAIFGFVIDIIGPDCFEFHENVER</sequence>
<dbReference type="Proteomes" id="UP000054248">
    <property type="component" value="Unassembled WGS sequence"/>
</dbReference>
<dbReference type="HOGENOM" id="CLU_519910_0_0_1"/>
<dbReference type="EMBL" id="KN823335">
    <property type="protein sequence ID" value="KIO17872.1"/>
    <property type="molecule type" value="Genomic_DNA"/>
</dbReference>
<protein>
    <submittedName>
        <fullName evidence="1">Uncharacterized protein</fullName>
    </submittedName>
</protein>
<dbReference type="OrthoDB" id="3234236at2759"/>
<evidence type="ECO:0000313" key="2">
    <source>
        <dbReference type="Proteomes" id="UP000054248"/>
    </source>
</evidence>